<sequence>MILFLIFTVAPVFAEVTNLQTNSNSFYRGDQIEFSGTVEKESTGLVTIVIRDNNDEFVLLTQAMINYDNSFRKSVEIDEKFLEHGMYNATGFILNMTKGVTVDFGVSLTGVSINTEKDAMQQNNQTEVYIADNDSEKTEVVEPVEIIEIIKDEEPKEVKKIADFVDHNKNPQHYIDRYYNEPSYKSWFDRNYPGVTIEEAVGYQDGINSKSNTSELMDAKIIPEAQASSIAQINEEPIEDRERKPDNSEIAQISLAIAGLGILFGAVYGIKIKVDSNSRQISINKDTIRRIIHPIIGSNPLEIIQTRLAKGEISLEEYEKLKSSIN</sequence>
<dbReference type="EMBL" id="AEXL02000026">
    <property type="protein sequence ID" value="EIJ66708.1"/>
    <property type="molecule type" value="Genomic_DNA"/>
</dbReference>
<comment type="caution">
    <text evidence="2">The sequence shown here is derived from an EMBL/GenBank/DDBJ whole genome shotgun (WGS) entry which is preliminary data.</text>
</comment>
<keyword evidence="3" id="KW-1185">Reference proteome</keyword>
<organism evidence="2 3">
    <name type="scientific">Candidatus Nitrosopumilus salarius BD31</name>
    <dbReference type="NCBI Taxonomy" id="859350"/>
    <lineage>
        <taxon>Archaea</taxon>
        <taxon>Nitrososphaerota</taxon>
        <taxon>Nitrososphaeria</taxon>
        <taxon>Nitrosopumilales</taxon>
        <taxon>Nitrosopumilaceae</taxon>
        <taxon>Nitrosopumilus</taxon>
    </lineage>
</organism>
<dbReference type="AlphaFoldDB" id="I3D4R5"/>
<evidence type="ECO:0008006" key="4">
    <source>
        <dbReference type="Google" id="ProtNLM"/>
    </source>
</evidence>
<evidence type="ECO:0000256" key="1">
    <source>
        <dbReference type="SAM" id="Phobius"/>
    </source>
</evidence>
<dbReference type="PATRIC" id="fig|859350.6.peg.309"/>
<keyword evidence="1" id="KW-1133">Transmembrane helix</keyword>
<gene>
    <name evidence="2" type="ORF">BD31_I1980</name>
</gene>
<evidence type="ECO:0000313" key="2">
    <source>
        <dbReference type="EMBL" id="EIJ66708.1"/>
    </source>
</evidence>
<feature type="transmembrane region" description="Helical" evidence="1">
    <location>
        <begin position="250"/>
        <end position="270"/>
    </location>
</feature>
<keyword evidence="1" id="KW-0472">Membrane</keyword>
<accession>I3D4R5</accession>
<protein>
    <recommendedName>
        <fullName evidence="4">SHOCT domain-containing protein</fullName>
    </recommendedName>
</protein>
<evidence type="ECO:0000313" key="3">
    <source>
        <dbReference type="Proteomes" id="UP000003423"/>
    </source>
</evidence>
<dbReference type="Proteomes" id="UP000003423">
    <property type="component" value="Unassembled WGS sequence"/>
</dbReference>
<keyword evidence="1" id="KW-0812">Transmembrane</keyword>
<proteinExistence type="predicted"/>
<name>I3D4R5_9ARCH</name>
<reference evidence="2 3" key="1">
    <citation type="journal article" date="2012" name="J. Bacteriol.">
        <title>Genome sequence of "Candidatus Nitrosopumilus salaria" BD31, an ammonia-oxidizing archaeon from the San Francisco Bay estuary.</title>
        <authorList>
            <person name="Mosier A.C."/>
            <person name="Allen E.E."/>
            <person name="Kim M."/>
            <person name="Ferriera S."/>
            <person name="Francis C.A."/>
        </authorList>
    </citation>
    <scope>NUCLEOTIDE SEQUENCE [LARGE SCALE GENOMIC DNA]</scope>
    <source>
        <strain evidence="2 3">BD31</strain>
    </source>
</reference>